<dbReference type="PRINTS" id="PR00412">
    <property type="entry name" value="EPOXHYDRLASE"/>
</dbReference>
<dbReference type="Gene3D" id="3.40.50.1820">
    <property type="entry name" value="alpha/beta hydrolase"/>
    <property type="match status" value="1"/>
</dbReference>
<evidence type="ECO:0000259" key="1">
    <source>
        <dbReference type="Pfam" id="PF00561"/>
    </source>
</evidence>
<dbReference type="InterPro" id="IPR000073">
    <property type="entry name" value="AB_hydrolase_1"/>
</dbReference>
<dbReference type="SUPFAM" id="SSF53474">
    <property type="entry name" value="alpha/beta-Hydrolases"/>
    <property type="match status" value="1"/>
</dbReference>
<feature type="domain" description="AB hydrolase-1" evidence="1">
    <location>
        <begin position="47"/>
        <end position="284"/>
    </location>
</feature>
<accession>A0A0L1KBN0</accession>
<dbReference type="PANTHER" id="PTHR43689:SF8">
    <property type="entry name" value="ALPHA_BETA-HYDROLASES SUPERFAMILY PROTEIN"/>
    <property type="match status" value="1"/>
</dbReference>
<proteinExistence type="predicted"/>
<evidence type="ECO:0000313" key="3">
    <source>
        <dbReference type="Proteomes" id="UP000037446"/>
    </source>
</evidence>
<dbReference type="InterPro" id="IPR029058">
    <property type="entry name" value="AB_hydrolase_fold"/>
</dbReference>
<dbReference type="PATRIC" id="fig|1306953.7.peg.2436"/>
<comment type="caution">
    <text evidence="2">The sequence shown here is derived from an EMBL/GenBank/DDBJ whole genome shotgun (WGS) entry which is preliminary data.</text>
</comment>
<dbReference type="PANTHER" id="PTHR43689">
    <property type="entry name" value="HYDROLASE"/>
    <property type="match status" value="1"/>
</dbReference>
<dbReference type="Pfam" id="PF00561">
    <property type="entry name" value="Abhydrolase_1"/>
    <property type="match status" value="1"/>
</dbReference>
<name>A0A0L1KBN0_9SPHN</name>
<dbReference type="InterPro" id="IPR000639">
    <property type="entry name" value="Epox_hydrolase-like"/>
</dbReference>
<dbReference type="AlphaFoldDB" id="A0A0L1KBN0"/>
<dbReference type="NCBIfam" id="NF002043">
    <property type="entry name" value="PRK00870.1"/>
    <property type="match status" value="1"/>
</dbReference>
<reference evidence="2" key="1">
    <citation type="submission" date="2015-02" db="EMBL/GenBank/DDBJ databases">
        <authorList>
            <person name="Chooi Y.-H."/>
        </authorList>
    </citation>
    <scope>NUCLEOTIDE SEQUENCE [LARGE SCALE GENOMIC DNA]</scope>
    <source>
        <strain evidence="2">LAMA 915</strain>
    </source>
</reference>
<dbReference type="Proteomes" id="UP000037446">
    <property type="component" value="Unassembled WGS sequence"/>
</dbReference>
<evidence type="ECO:0000313" key="2">
    <source>
        <dbReference type="EMBL" id="KNH01341.1"/>
    </source>
</evidence>
<dbReference type="STRING" id="1306953.J121_2360"/>
<dbReference type="GO" id="GO:0003824">
    <property type="term" value="F:catalytic activity"/>
    <property type="evidence" value="ECO:0007669"/>
    <property type="project" value="InterPro"/>
</dbReference>
<dbReference type="RefSeq" id="WP_050601279.1">
    <property type="nucleotide sequence ID" value="NZ_JYNE01000027.1"/>
</dbReference>
<dbReference type="PRINTS" id="PR00111">
    <property type="entry name" value="ABHYDROLASE"/>
</dbReference>
<gene>
    <name evidence="2" type="ORF">J121_2360</name>
</gene>
<organism evidence="2 3">
    <name type="scientific">Qipengyuania citrea LAMA 915</name>
    <dbReference type="NCBI Taxonomy" id="1306953"/>
    <lineage>
        <taxon>Bacteria</taxon>
        <taxon>Pseudomonadati</taxon>
        <taxon>Pseudomonadota</taxon>
        <taxon>Alphaproteobacteria</taxon>
        <taxon>Sphingomonadales</taxon>
        <taxon>Erythrobacteraceae</taxon>
        <taxon>Qipengyuania</taxon>
    </lineage>
</organism>
<protein>
    <submittedName>
        <fullName evidence="2">Alpha/beta fold family protein</fullName>
    </submittedName>
</protein>
<sequence>MQILRTPAERFAGIPDYPFAEHWFEVDLGDGLKARQHYVDEGPRDAPPVLLFHGEPSWSFLYRKMIPLLVEAGFRVLAPDLIGFGKSDKPDDIAFYTYARHVDWLKQWRAAVEPRPAALFCQDWGGLLGLRMVADDPDLFSCVVASNTFLPAGGTPSEAFLAWREFARSSPDFKIGALLDRATATPRSEAEIAAYDAPFPDEPSKAGARAFPALVPAADGMPGVEENKRAWPVLAAYDKPFLTLFGEDDPITRGAEKHLIERIAGAAGQPHRTLATCGHFCQEDQPGVLAQGVIAMARKAGHLG</sequence>
<dbReference type="EMBL" id="JYNE01000027">
    <property type="protein sequence ID" value="KNH01341.1"/>
    <property type="molecule type" value="Genomic_DNA"/>
</dbReference>